<dbReference type="PANTHER" id="PTHR42801:SF4">
    <property type="entry name" value="AHPC_TSA FAMILY PROTEIN"/>
    <property type="match status" value="1"/>
</dbReference>
<reference evidence="14 15" key="1">
    <citation type="submission" date="2019-01" db="EMBL/GenBank/DDBJ databases">
        <title>Altererythrobacter rhizovicinus sp. nov., isolated from the rhizosphere soil of Haloxylon ammodendron.</title>
        <authorList>
            <person name="Li H.-P."/>
            <person name="Gou J.-Y."/>
            <person name="Yao D."/>
            <person name="Han Q.-Q."/>
            <person name="Shao K.-Z."/>
            <person name="Zhao Q."/>
            <person name="Zhang J.-L."/>
        </authorList>
    </citation>
    <scope>NUCLEOTIDE SEQUENCE [LARGE SCALE GENOMIC DNA]</scope>
    <source>
        <strain evidence="14 15">AY-3R</strain>
    </source>
</reference>
<keyword evidence="3" id="KW-0575">Peroxidase</keyword>
<keyword evidence="15" id="KW-1185">Reference proteome</keyword>
<evidence type="ECO:0000256" key="7">
    <source>
        <dbReference type="ARBA" id="ARBA00023284"/>
    </source>
</evidence>
<evidence type="ECO:0000256" key="6">
    <source>
        <dbReference type="ARBA" id="ARBA00023157"/>
    </source>
</evidence>
<name>A0A4Q2KN92_9SPHN</name>
<feature type="signal peptide" evidence="12">
    <location>
        <begin position="1"/>
        <end position="20"/>
    </location>
</feature>
<evidence type="ECO:0000256" key="10">
    <source>
        <dbReference type="ARBA" id="ARBA00042639"/>
    </source>
</evidence>
<evidence type="ECO:0000259" key="13">
    <source>
        <dbReference type="PROSITE" id="PS51352"/>
    </source>
</evidence>
<dbReference type="GO" id="GO:0008379">
    <property type="term" value="F:thioredoxin peroxidase activity"/>
    <property type="evidence" value="ECO:0007669"/>
    <property type="project" value="TreeGrafter"/>
</dbReference>
<keyword evidence="12" id="KW-0732">Signal</keyword>
<dbReference type="Pfam" id="PF00578">
    <property type="entry name" value="AhpC-TSA"/>
    <property type="match status" value="1"/>
</dbReference>
<dbReference type="EMBL" id="SDPV01000001">
    <property type="protein sequence ID" value="RXZ66019.1"/>
    <property type="molecule type" value="Genomic_DNA"/>
</dbReference>
<keyword evidence="4" id="KW-0049">Antioxidant</keyword>
<gene>
    <name evidence="14" type="ORF">ETX26_04690</name>
</gene>
<dbReference type="SUPFAM" id="SSF52833">
    <property type="entry name" value="Thioredoxin-like"/>
    <property type="match status" value="1"/>
</dbReference>
<dbReference type="PANTHER" id="PTHR42801">
    <property type="entry name" value="THIOREDOXIN-DEPENDENT PEROXIDE REDUCTASE"/>
    <property type="match status" value="1"/>
</dbReference>
<dbReference type="GO" id="GO:0005737">
    <property type="term" value="C:cytoplasm"/>
    <property type="evidence" value="ECO:0007669"/>
    <property type="project" value="TreeGrafter"/>
</dbReference>
<comment type="similarity">
    <text evidence="9">Belongs to the peroxiredoxin family. BCP/PrxQ subfamily.</text>
</comment>
<dbReference type="Proteomes" id="UP000293623">
    <property type="component" value="Unassembled WGS sequence"/>
</dbReference>
<keyword evidence="7" id="KW-0676">Redox-active center</keyword>
<evidence type="ECO:0000313" key="14">
    <source>
        <dbReference type="EMBL" id="RXZ66019.1"/>
    </source>
</evidence>
<dbReference type="EC" id="1.11.1.24" evidence="2"/>
<proteinExistence type="inferred from homology"/>
<dbReference type="PROSITE" id="PS51352">
    <property type="entry name" value="THIOREDOXIN_2"/>
    <property type="match status" value="1"/>
</dbReference>
<evidence type="ECO:0000256" key="4">
    <source>
        <dbReference type="ARBA" id="ARBA00022862"/>
    </source>
</evidence>
<accession>A0A4Q2KN92</accession>
<dbReference type="InterPro" id="IPR050924">
    <property type="entry name" value="Peroxiredoxin_BCP/PrxQ"/>
</dbReference>
<evidence type="ECO:0000256" key="2">
    <source>
        <dbReference type="ARBA" id="ARBA00013017"/>
    </source>
</evidence>
<evidence type="ECO:0000256" key="9">
    <source>
        <dbReference type="ARBA" id="ARBA00038489"/>
    </source>
</evidence>
<dbReference type="GO" id="GO:0034599">
    <property type="term" value="P:cellular response to oxidative stress"/>
    <property type="evidence" value="ECO:0007669"/>
    <property type="project" value="TreeGrafter"/>
</dbReference>
<evidence type="ECO:0000256" key="3">
    <source>
        <dbReference type="ARBA" id="ARBA00022559"/>
    </source>
</evidence>
<keyword evidence="5" id="KW-0560">Oxidoreductase</keyword>
<evidence type="ECO:0000256" key="5">
    <source>
        <dbReference type="ARBA" id="ARBA00023002"/>
    </source>
</evidence>
<keyword evidence="6" id="KW-1015">Disulfide bond</keyword>
<dbReference type="GO" id="GO:0045454">
    <property type="term" value="P:cell redox homeostasis"/>
    <property type="evidence" value="ECO:0007669"/>
    <property type="project" value="TreeGrafter"/>
</dbReference>
<dbReference type="CDD" id="cd03017">
    <property type="entry name" value="PRX_BCP"/>
    <property type="match status" value="1"/>
</dbReference>
<dbReference type="InterPro" id="IPR036249">
    <property type="entry name" value="Thioredoxin-like_sf"/>
</dbReference>
<comment type="catalytic activity">
    <reaction evidence="11">
        <text>a hydroperoxide + [thioredoxin]-dithiol = an alcohol + [thioredoxin]-disulfide + H2O</text>
        <dbReference type="Rhea" id="RHEA:62620"/>
        <dbReference type="Rhea" id="RHEA-COMP:10698"/>
        <dbReference type="Rhea" id="RHEA-COMP:10700"/>
        <dbReference type="ChEBI" id="CHEBI:15377"/>
        <dbReference type="ChEBI" id="CHEBI:29950"/>
        <dbReference type="ChEBI" id="CHEBI:30879"/>
        <dbReference type="ChEBI" id="CHEBI:35924"/>
        <dbReference type="ChEBI" id="CHEBI:50058"/>
        <dbReference type="EC" id="1.11.1.24"/>
    </reaction>
</comment>
<dbReference type="InterPro" id="IPR000866">
    <property type="entry name" value="AhpC/TSA"/>
</dbReference>
<feature type="chain" id="PRO_5020986360" description="thioredoxin-dependent peroxiredoxin" evidence="12">
    <location>
        <begin position="21"/>
        <end position="179"/>
    </location>
</feature>
<sequence>MRKLAMAAAFAAVLAAPASAELPVGAEAPLFATEAALGGEVFAFNLRTALAKGPVVLYFYPKAFTKGCTLEARQFAEAADEFASAGATVVGMSADDIDTLKRFSTEECRDKFAVGTATPRIIEAYDAALVRNGSDTGMTERTSYVIDQAGRIAFVHSDLDYRDHVRLTLTAVKKLKQGR</sequence>
<comment type="caution">
    <text evidence="14">The sequence shown here is derived from an EMBL/GenBank/DDBJ whole genome shotgun (WGS) entry which is preliminary data.</text>
</comment>
<dbReference type="AlphaFoldDB" id="A0A4Q2KN92"/>
<organism evidence="14 15">
    <name type="scientific">Pelagerythrobacter rhizovicinus</name>
    <dbReference type="NCBI Taxonomy" id="2268576"/>
    <lineage>
        <taxon>Bacteria</taxon>
        <taxon>Pseudomonadati</taxon>
        <taxon>Pseudomonadota</taxon>
        <taxon>Alphaproteobacteria</taxon>
        <taxon>Sphingomonadales</taxon>
        <taxon>Erythrobacteraceae</taxon>
        <taxon>Pelagerythrobacter</taxon>
    </lineage>
</organism>
<protein>
    <recommendedName>
        <fullName evidence="2">thioredoxin-dependent peroxiredoxin</fullName>
        <ecNumber evidence="2">1.11.1.24</ecNumber>
    </recommendedName>
    <alternativeName>
        <fullName evidence="8">Thioredoxin peroxidase</fullName>
    </alternativeName>
    <alternativeName>
        <fullName evidence="10">Thioredoxin-dependent peroxiredoxin Bcp</fullName>
    </alternativeName>
</protein>
<evidence type="ECO:0000256" key="11">
    <source>
        <dbReference type="ARBA" id="ARBA00049091"/>
    </source>
</evidence>
<evidence type="ECO:0000256" key="8">
    <source>
        <dbReference type="ARBA" id="ARBA00032824"/>
    </source>
</evidence>
<feature type="domain" description="Thioredoxin" evidence="13">
    <location>
        <begin position="22"/>
        <end position="177"/>
    </location>
</feature>
<dbReference type="Gene3D" id="3.40.30.10">
    <property type="entry name" value="Glutaredoxin"/>
    <property type="match status" value="1"/>
</dbReference>
<evidence type="ECO:0000256" key="1">
    <source>
        <dbReference type="ARBA" id="ARBA00003330"/>
    </source>
</evidence>
<evidence type="ECO:0000256" key="12">
    <source>
        <dbReference type="SAM" id="SignalP"/>
    </source>
</evidence>
<comment type="function">
    <text evidence="1">Thiol-specific peroxidase that catalyzes the reduction of hydrogen peroxide and organic hydroperoxides to water and alcohols, respectively. Plays a role in cell protection against oxidative stress by detoxifying peroxides and as sensor of hydrogen peroxide-mediated signaling events.</text>
</comment>
<dbReference type="InterPro" id="IPR013766">
    <property type="entry name" value="Thioredoxin_domain"/>
</dbReference>
<evidence type="ECO:0000313" key="15">
    <source>
        <dbReference type="Proteomes" id="UP000293623"/>
    </source>
</evidence>
<dbReference type="OrthoDB" id="5572803at2"/>